<gene>
    <name evidence="2" type="primary">sufD</name>
    <name evidence="2" type="ORF">CDH04_05740</name>
    <name evidence="3" type="ORF">FZC43_05745</name>
</gene>
<proteinExistence type="predicted"/>
<evidence type="ECO:0000313" key="3">
    <source>
        <dbReference type="EMBL" id="QIW12184.1"/>
    </source>
</evidence>
<sequence>MQIDKNALPSIKQESWKYTNLSTIYSKNGISEILTESEQAKDYLQGFKFDTEENVIIILDGVLAIDYNKKLTHISELEFNEDNRAMSKLAVEKSKNFEINIAKDTKDHLSLIFINTENAKNKLTNIALKLNVQMFASLDLDVDFVNLAEESAINLFLDVDVAESAKVNFTNCADNDNNSGLITTANYLVNLDKSAEFNGFNLLNKDNLLRSDFTVNLNKEHSRFDVRGLYLLNNTATANTCFLVNHNASNTYSNVNFKGVANGSSKAWFNAKAVVNEGIEQIQAYQSNKNIQLSKKAEINTKPELEIYSDDVVCTHGATIGELDKDALFYLQSRGLTLQDAQHLLLEGFVKAQLTSNNFPFENEVIEGMIESLDEVLDEIIV</sequence>
<evidence type="ECO:0000313" key="2">
    <source>
        <dbReference type="EMBL" id="AXA33948.1"/>
    </source>
</evidence>
<dbReference type="InterPro" id="IPR055346">
    <property type="entry name" value="Fe-S_cluster_assembly_SufBD"/>
</dbReference>
<dbReference type="Proteomes" id="UP000251120">
    <property type="component" value="Chromosome"/>
</dbReference>
<evidence type="ECO:0000313" key="5">
    <source>
        <dbReference type="Proteomes" id="UP000681131"/>
    </source>
</evidence>
<dbReference type="PANTHER" id="PTHR43575">
    <property type="entry name" value="PROTEIN ABCI7, CHLOROPLASTIC"/>
    <property type="match status" value="1"/>
</dbReference>
<protein>
    <submittedName>
        <fullName evidence="2">Fe-S cluster assembly protein SufD</fullName>
    </submittedName>
</protein>
<accession>A0A2Z4XZ71</accession>
<dbReference type="GO" id="GO:0016226">
    <property type="term" value="P:iron-sulfur cluster assembly"/>
    <property type="evidence" value="ECO:0007669"/>
    <property type="project" value="InterPro"/>
</dbReference>
<keyword evidence="5" id="KW-1185">Reference proteome</keyword>
<dbReference type="PANTHER" id="PTHR43575:SF1">
    <property type="entry name" value="PROTEIN ABCI7, CHLOROPLASTIC"/>
    <property type="match status" value="1"/>
</dbReference>
<dbReference type="InterPro" id="IPR000825">
    <property type="entry name" value="SUF_FeS_clus_asmbl_SufBD_core"/>
</dbReference>
<dbReference type="OrthoDB" id="9768262at2"/>
<feature type="domain" description="SUF system FeS cluster assembly SufBD core" evidence="1">
    <location>
        <begin position="123"/>
        <end position="349"/>
    </location>
</feature>
<name>A0A2Z4XZ71_9GAMM</name>
<dbReference type="KEGG" id="fad:CDH04_05740"/>
<dbReference type="RefSeq" id="WP_112870123.1">
    <property type="nucleotide sequence ID" value="NZ_CP021781.1"/>
</dbReference>
<dbReference type="EMBL" id="CP043424">
    <property type="protein sequence ID" value="QIW12184.1"/>
    <property type="molecule type" value="Genomic_DNA"/>
</dbReference>
<dbReference type="InterPro" id="IPR011542">
    <property type="entry name" value="SUF_FeS_clus_asmbl_SufD"/>
</dbReference>
<evidence type="ECO:0000259" key="1">
    <source>
        <dbReference type="Pfam" id="PF01458"/>
    </source>
</evidence>
<dbReference type="Pfam" id="PF01458">
    <property type="entry name" value="SUFBD_core"/>
    <property type="match status" value="1"/>
</dbReference>
<dbReference type="InterPro" id="IPR037284">
    <property type="entry name" value="SUF_FeS_clus_asmbl_SufBD_sf"/>
</dbReference>
<dbReference type="SUPFAM" id="SSF101960">
    <property type="entry name" value="Stabilizer of iron transporter SufD"/>
    <property type="match status" value="1"/>
</dbReference>
<reference evidence="2 4" key="1">
    <citation type="submission" date="2017-06" db="EMBL/GenBank/DDBJ databases">
        <title>Complete genome of Francisella adeliensis.</title>
        <authorList>
            <person name="Vallesi A."/>
            <person name="Sjodin A."/>
        </authorList>
    </citation>
    <scope>NUCLEOTIDE SEQUENCE [LARGE SCALE GENOMIC DNA]</scope>
    <source>
        <strain evidence="2 4">FDC440</strain>
    </source>
</reference>
<dbReference type="Proteomes" id="UP000681131">
    <property type="component" value="Chromosome"/>
</dbReference>
<dbReference type="NCBIfam" id="TIGR01981">
    <property type="entry name" value="sufD"/>
    <property type="match status" value="1"/>
</dbReference>
<organism evidence="2 4">
    <name type="scientific">Francisella adeliensis</name>
    <dbReference type="NCBI Taxonomy" id="2007306"/>
    <lineage>
        <taxon>Bacteria</taxon>
        <taxon>Pseudomonadati</taxon>
        <taxon>Pseudomonadota</taxon>
        <taxon>Gammaproteobacteria</taxon>
        <taxon>Thiotrichales</taxon>
        <taxon>Francisellaceae</taxon>
        <taxon>Francisella</taxon>
    </lineage>
</organism>
<evidence type="ECO:0000313" key="4">
    <source>
        <dbReference type="Proteomes" id="UP000251120"/>
    </source>
</evidence>
<dbReference type="AlphaFoldDB" id="A0A2Z4XZ71"/>
<reference evidence="3 5" key="2">
    <citation type="submission" date="2019-08" db="EMBL/GenBank/DDBJ databases">
        <title>Complete genome sequences of Francisella adeliensis (FSC1325 and FSC1326).</title>
        <authorList>
            <person name="Ohrman C."/>
            <person name="Uneklint I."/>
            <person name="Vallesi A."/>
            <person name="Karlsson L."/>
            <person name="Sjodin A."/>
        </authorList>
    </citation>
    <scope>NUCLEOTIDE SEQUENCE [LARGE SCALE GENOMIC DNA]</scope>
    <source>
        <strain evidence="3 5">FSC1325</strain>
    </source>
</reference>
<dbReference type="EMBL" id="CP021781">
    <property type="protein sequence ID" value="AXA33948.1"/>
    <property type="molecule type" value="Genomic_DNA"/>
</dbReference>